<gene>
    <name evidence="10" type="ORF">S06H3_19719</name>
</gene>
<dbReference type="AlphaFoldDB" id="X1KMM7"/>
<keyword evidence="7" id="KW-0472">Membrane</keyword>
<reference evidence="10" key="1">
    <citation type="journal article" date="2014" name="Front. Microbiol.">
        <title>High frequency of phylogenetically diverse reductive dehalogenase-homologous genes in deep subseafloor sedimentary metagenomes.</title>
        <authorList>
            <person name="Kawai M."/>
            <person name="Futagami T."/>
            <person name="Toyoda A."/>
            <person name="Takaki Y."/>
            <person name="Nishi S."/>
            <person name="Hori S."/>
            <person name="Arai W."/>
            <person name="Tsubouchi T."/>
            <person name="Morono Y."/>
            <person name="Uchiyama I."/>
            <person name="Ito T."/>
            <person name="Fujiyama A."/>
            <person name="Inagaki F."/>
            <person name="Takami H."/>
        </authorList>
    </citation>
    <scope>NUCLEOTIDE SEQUENCE</scope>
    <source>
        <strain evidence="10">Expedition CK06-06</strain>
    </source>
</reference>
<evidence type="ECO:0000313" key="10">
    <source>
        <dbReference type="EMBL" id="GAI08337.1"/>
    </source>
</evidence>
<feature type="transmembrane region" description="Helical" evidence="7">
    <location>
        <begin position="186"/>
        <end position="208"/>
    </location>
</feature>
<dbReference type="EMBL" id="BARV01010125">
    <property type="protein sequence ID" value="GAI08337.1"/>
    <property type="molecule type" value="Genomic_DNA"/>
</dbReference>
<keyword evidence="7" id="KW-0812">Transmembrane</keyword>
<dbReference type="PANTHER" id="PTHR10120">
    <property type="entry name" value="CAAX PRENYL PROTEASE 1"/>
    <property type="match status" value="1"/>
</dbReference>
<dbReference type="InterPro" id="IPR032456">
    <property type="entry name" value="Peptidase_M48_N"/>
</dbReference>
<evidence type="ECO:0000256" key="4">
    <source>
        <dbReference type="ARBA" id="ARBA00022801"/>
    </source>
</evidence>
<name>X1KMM7_9ZZZZ</name>
<evidence type="ECO:0000256" key="5">
    <source>
        <dbReference type="ARBA" id="ARBA00022833"/>
    </source>
</evidence>
<evidence type="ECO:0008006" key="11">
    <source>
        <dbReference type="Google" id="ProtNLM"/>
    </source>
</evidence>
<keyword evidence="3" id="KW-0479">Metal-binding</keyword>
<dbReference type="GO" id="GO:0006508">
    <property type="term" value="P:proteolysis"/>
    <property type="evidence" value="ECO:0007669"/>
    <property type="project" value="UniProtKB-KW"/>
</dbReference>
<dbReference type="GO" id="GO:0004222">
    <property type="term" value="F:metalloendopeptidase activity"/>
    <property type="evidence" value="ECO:0007669"/>
    <property type="project" value="InterPro"/>
</dbReference>
<dbReference type="InterPro" id="IPR001915">
    <property type="entry name" value="Peptidase_M48"/>
</dbReference>
<accession>X1KMM7</accession>
<dbReference type="Gene3D" id="3.30.2010.10">
    <property type="entry name" value="Metalloproteases ('zincins'), catalytic domain"/>
    <property type="match status" value="1"/>
</dbReference>
<proteinExistence type="predicted"/>
<sequence length="289" mass="32581">LGYGIIVAPLGYYQDFVLPHRYGLSTQNVVGWLKDKAKSLPLGLLLGLCLVTVIYWLMECLPSLWWLAVGLIMFLLTLFLTWLTPTLLISLFFKLEPLKEGELKERLANLARRAKVDIKDVLSMNLSSKATTANAMLSGWGKSRRVIISDTLLRSYSFDEIEVTLAHELGHHIHHDIPKLMLIRTVAFLLAFYLTSLALTAGVVLFSFQGISDVAGFPWLVLVLAVFMLILQPILNWYNRRIELAADEAALKLSNNPQAFIGLMTKLTDQNLIEAEPGKWAKILFYDHP</sequence>
<feature type="transmembrane region" description="Helical" evidence="7">
    <location>
        <begin position="40"/>
        <end position="58"/>
    </location>
</feature>
<dbReference type="Pfam" id="PF01435">
    <property type="entry name" value="Peptidase_M48"/>
    <property type="match status" value="1"/>
</dbReference>
<feature type="domain" description="CAAX prenyl protease 1 N-terminal" evidence="9">
    <location>
        <begin position="5"/>
        <end position="94"/>
    </location>
</feature>
<organism evidence="10">
    <name type="scientific">marine sediment metagenome</name>
    <dbReference type="NCBI Taxonomy" id="412755"/>
    <lineage>
        <taxon>unclassified sequences</taxon>
        <taxon>metagenomes</taxon>
        <taxon>ecological metagenomes</taxon>
    </lineage>
</organism>
<keyword evidence="2" id="KW-0645">Protease</keyword>
<feature type="domain" description="Peptidase M48" evidence="8">
    <location>
        <begin position="97"/>
        <end position="289"/>
    </location>
</feature>
<feature type="non-terminal residue" evidence="10">
    <location>
        <position position="1"/>
    </location>
</feature>
<dbReference type="Pfam" id="PF16491">
    <property type="entry name" value="Peptidase_M48_N"/>
    <property type="match status" value="1"/>
</dbReference>
<feature type="non-terminal residue" evidence="10">
    <location>
        <position position="289"/>
    </location>
</feature>
<evidence type="ECO:0000259" key="9">
    <source>
        <dbReference type="Pfam" id="PF16491"/>
    </source>
</evidence>
<feature type="transmembrane region" description="Helical" evidence="7">
    <location>
        <begin position="64"/>
        <end position="93"/>
    </location>
</feature>
<evidence type="ECO:0000259" key="8">
    <source>
        <dbReference type="Pfam" id="PF01435"/>
    </source>
</evidence>
<keyword evidence="7" id="KW-1133">Transmembrane helix</keyword>
<keyword evidence="6" id="KW-0482">Metalloprotease</keyword>
<evidence type="ECO:0000256" key="1">
    <source>
        <dbReference type="ARBA" id="ARBA00001947"/>
    </source>
</evidence>
<keyword evidence="4" id="KW-0378">Hydrolase</keyword>
<evidence type="ECO:0000256" key="7">
    <source>
        <dbReference type="SAM" id="Phobius"/>
    </source>
</evidence>
<evidence type="ECO:0000256" key="3">
    <source>
        <dbReference type="ARBA" id="ARBA00022723"/>
    </source>
</evidence>
<dbReference type="GO" id="GO:0046872">
    <property type="term" value="F:metal ion binding"/>
    <property type="evidence" value="ECO:0007669"/>
    <property type="project" value="UniProtKB-KW"/>
</dbReference>
<evidence type="ECO:0000256" key="6">
    <source>
        <dbReference type="ARBA" id="ARBA00023049"/>
    </source>
</evidence>
<comment type="cofactor">
    <cofactor evidence="1">
        <name>Zn(2+)</name>
        <dbReference type="ChEBI" id="CHEBI:29105"/>
    </cofactor>
</comment>
<comment type="caution">
    <text evidence="10">The sequence shown here is derived from an EMBL/GenBank/DDBJ whole genome shotgun (WGS) entry which is preliminary data.</text>
</comment>
<keyword evidence="5" id="KW-0862">Zinc</keyword>
<feature type="transmembrane region" description="Helical" evidence="7">
    <location>
        <begin position="214"/>
        <end position="231"/>
    </location>
</feature>
<protein>
    <recommendedName>
        <fullName evidence="11">Peptidase M48 domain-containing protein</fullName>
    </recommendedName>
</protein>
<evidence type="ECO:0000256" key="2">
    <source>
        <dbReference type="ARBA" id="ARBA00022670"/>
    </source>
</evidence>